<accession>A0ABY7DKR5</accession>
<dbReference type="PANTHER" id="PTHR12121:SF45">
    <property type="entry name" value="NOCTURNIN"/>
    <property type="match status" value="1"/>
</dbReference>
<keyword evidence="2" id="KW-0378">Hydrolase</keyword>
<evidence type="ECO:0000259" key="4">
    <source>
        <dbReference type="Pfam" id="PF03372"/>
    </source>
</evidence>
<dbReference type="InterPro" id="IPR050410">
    <property type="entry name" value="CCR4/nocturin_mRNA_transcr"/>
</dbReference>
<evidence type="ECO:0000256" key="3">
    <source>
        <dbReference type="ARBA" id="ARBA00023807"/>
    </source>
</evidence>
<gene>
    <name evidence="5" type="ORF">MAR_022652</name>
</gene>
<dbReference type="PANTHER" id="PTHR12121">
    <property type="entry name" value="CARBON CATABOLITE REPRESSOR PROTEIN 4"/>
    <property type="match status" value="1"/>
</dbReference>
<feature type="domain" description="Endonuclease/exonuclease/phosphatase" evidence="4">
    <location>
        <begin position="99"/>
        <end position="361"/>
    </location>
</feature>
<name>A0ABY7DKR5_MYAAR</name>
<dbReference type="SUPFAM" id="SSF56219">
    <property type="entry name" value="DNase I-like"/>
    <property type="match status" value="1"/>
</dbReference>
<organism evidence="5 6">
    <name type="scientific">Mya arenaria</name>
    <name type="common">Soft-shell clam</name>
    <dbReference type="NCBI Taxonomy" id="6604"/>
    <lineage>
        <taxon>Eukaryota</taxon>
        <taxon>Metazoa</taxon>
        <taxon>Spiralia</taxon>
        <taxon>Lophotrochozoa</taxon>
        <taxon>Mollusca</taxon>
        <taxon>Bivalvia</taxon>
        <taxon>Autobranchia</taxon>
        <taxon>Heteroconchia</taxon>
        <taxon>Euheterodonta</taxon>
        <taxon>Imparidentia</taxon>
        <taxon>Neoheterodontei</taxon>
        <taxon>Myida</taxon>
        <taxon>Myoidea</taxon>
        <taxon>Myidae</taxon>
        <taxon>Mya</taxon>
    </lineage>
</organism>
<proteinExistence type="inferred from homology"/>
<dbReference type="InterPro" id="IPR005135">
    <property type="entry name" value="Endo/exonuclease/phosphatase"/>
</dbReference>
<protein>
    <recommendedName>
        <fullName evidence="3">Nocturnin</fullName>
    </recommendedName>
</protein>
<evidence type="ECO:0000256" key="1">
    <source>
        <dbReference type="ARBA" id="ARBA00010774"/>
    </source>
</evidence>
<comment type="similarity">
    <text evidence="1">Belongs to the CCR4/nocturin family.</text>
</comment>
<evidence type="ECO:0000256" key="2">
    <source>
        <dbReference type="ARBA" id="ARBA00022801"/>
    </source>
</evidence>
<keyword evidence="6" id="KW-1185">Reference proteome</keyword>
<reference evidence="5" key="1">
    <citation type="submission" date="2022-11" db="EMBL/GenBank/DDBJ databases">
        <title>Centuries of genome instability and evolution in soft-shell clam transmissible cancer (bioRxiv).</title>
        <authorList>
            <person name="Hart S.F.M."/>
            <person name="Yonemitsu M.A."/>
            <person name="Giersch R.M."/>
            <person name="Beal B.F."/>
            <person name="Arriagada G."/>
            <person name="Davis B.W."/>
            <person name="Ostrander E.A."/>
            <person name="Goff S.P."/>
            <person name="Metzger M.J."/>
        </authorList>
    </citation>
    <scope>NUCLEOTIDE SEQUENCE</scope>
    <source>
        <strain evidence="5">MELC-2E11</strain>
        <tissue evidence="5">Siphon/mantle</tissue>
    </source>
</reference>
<evidence type="ECO:0000313" key="5">
    <source>
        <dbReference type="EMBL" id="WAQ98279.1"/>
    </source>
</evidence>
<dbReference type="InterPro" id="IPR036691">
    <property type="entry name" value="Endo/exonu/phosph_ase_sf"/>
</dbReference>
<dbReference type="EMBL" id="CP111014">
    <property type="protein sequence ID" value="WAQ98279.1"/>
    <property type="molecule type" value="Genomic_DNA"/>
</dbReference>
<sequence length="375" mass="42500">TACLKTNRSSTVQHWELNHCWSKYSSKGSTASEEYQHCPPKSLTPMKRAATELDFKMASQSGEIMRNLEAEVKTQGLPPLLQRQWVSKASNKGNPVRIMQWNVLAQAMSGVDKNFIKCPKEAVQWQIRKNRILQEILRYQPTVLCIEEVDMFDFLTENLAPFGYVGIFIPKPKSPCLEFADNMGADGCAMFYKTSALILSNSNSVSLKIDGKPTNQVMIFGQFQTKIDSPQSFYVGVTHLKAKPDFSEQRRKQGEFIADFIKTNCSDDPVIFCGDFNAEPIEPVYQIMKDLNLNSVYTSLSEDGKTEPKFTTWKIRPKGEVTHTIDYIWYSGFKVKAILDLPSEEEVGEGRLPSLKYPSDHVSLVCDLLFDSKKL</sequence>
<feature type="non-terminal residue" evidence="5">
    <location>
        <position position="375"/>
    </location>
</feature>
<dbReference type="Pfam" id="PF03372">
    <property type="entry name" value="Exo_endo_phos"/>
    <property type="match status" value="1"/>
</dbReference>
<dbReference type="Gene3D" id="3.60.10.10">
    <property type="entry name" value="Endonuclease/exonuclease/phosphatase"/>
    <property type="match status" value="1"/>
</dbReference>
<dbReference type="Proteomes" id="UP001164746">
    <property type="component" value="Chromosome 3"/>
</dbReference>
<evidence type="ECO:0000313" key="6">
    <source>
        <dbReference type="Proteomes" id="UP001164746"/>
    </source>
</evidence>